<comment type="similarity">
    <text evidence="1">Belongs to the sulfotransferase 1 family.</text>
</comment>
<feature type="compositionally biased region" description="Basic and acidic residues" evidence="3">
    <location>
        <begin position="1159"/>
        <end position="1170"/>
    </location>
</feature>
<dbReference type="SUPFAM" id="SSF52540">
    <property type="entry name" value="P-loop containing nucleoside triphosphate hydrolases"/>
    <property type="match status" value="1"/>
</dbReference>
<dbReference type="InterPro" id="IPR000863">
    <property type="entry name" value="Sulfotransferase_dom"/>
</dbReference>
<dbReference type="EMBL" id="LSRX01000606">
    <property type="protein sequence ID" value="OLP92806.1"/>
    <property type="molecule type" value="Genomic_DNA"/>
</dbReference>
<evidence type="ECO:0000256" key="1">
    <source>
        <dbReference type="ARBA" id="ARBA00005771"/>
    </source>
</evidence>
<organism evidence="6 7">
    <name type="scientific">Symbiodinium microadriaticum</name>
    <name type="common">Dinoflagellate</name>
    <name type="synonym">Zooxanthella microadriatica</name>
    <dbReference type="NCBI Taxonomy" id="2951"/>
    <lineage>
        <taxon>Eukaryota</taxon>
        <taxon>Sar</taxon>
        <taxon>Alveolata</taxon>
        <taxon>Dinophyceae</taxon>
        <taxon>Suessiales</taxon>
        <taxon>Symbiodiniaceae</taxon>
        <taxon>Symbiodinium</taxon>
    </lineage>
</organism>
<evidence type="ECO:0000256" key="3">
    <source>
        <dbReference type="SAM" id="MobiDB-lite"/>
    </source>
</evidence>
<evidence type="ECO:0000259" key="5">
    <source>
        <dbReference type="Pfam" id="PF00685"/>
    </source>
</evidence>
<evidence type="ECO:0000256" key="4">
    <source>
        <dbReference type="SAM" id="SignalP"/>
    </source>
</evidence>
<feature type="compositionally biased region" description="Basic and acidic residues" evidence="3">
    <location>
        <begin position="1185"/>
        <end position="1205"/>
    </location>
</feature>
<dbReference type="Gene3D" id="3.40.50.300">
    <property type="entry name" value="P-loop containing nucleotide triphosphate hydrolases"/>
    <property type="match status" value="1"/>
</dbReference>
<feature type="compositionally biased region" description="Basic and acidic residues" evidence="3">
    <location>
        <begin position="1218"/>
        <end position="1239"/>
    </location>
</feature>
<feature type="chain" id="PRO_5012028276" description="Sulfotransferase domain-containing protein" evidence="4">
    <location>
        <begin position="17"/>
        <end position="1252"/>
    </location>
</feature>
<dbReference type="Pfam" id="PF00685">
    <property type="entry name" value="Sulfotransfer_1"/>
    <property type="match status" value="1"/>
</dbReference>
<dbReference type="PANTHER" id="PTHR11783">
    <property type="entry name" value="SULFOTRANSFERASE SULT"/>
    <property type="match status" value="1"/>
</dbReference>
<dbReference type="OrthoDB" id="205623at2759"/>
<gene>
    <name evidence="6" type="ORF">AK812_SmicGene25340</name>
</gene>
<keyword evidence="4" id="KW-0732">Signal</keyword>
<feature type="domain" description="Sulfotransferase" evidence="5">
    <location>
        <begin position="709"/>
        <end position="839"/>
    </location>
</feature>
<dbReference type="GO" id="GO:0008146">
    <property type="term" value="F:sulfotransferase activity"/>
    <property type="evidence" value="ECO:0007669"/>
    <property type="project" value="InterPro"/>
</dbReference>
<comment type="caution">
    <text evidence="6">The sequence shown here is derived from an EMBL/GenBank/DDBJ whole genome shotgun (WGS) entry which is preliminary data.</text>
</comment>
<feature type="signal peptide" evidence="4">
    <location>
        <begin position="1"/>
        <end position="16"/>
    </location>
</feature>
<evidence type="ECO:0000313" key="6">
    <source>
        <dbReference type="EMBL" id="OLP92806.1"/>
    </source>
</evidence>
<protein>
    <recommendedName>
        <fullName evidence="5">Sulfotransferase domain-containing protein</fullName>
    </recommendedName>
</protein>
<feature type="compositionally biased region" description="Acidic residues" evidence="3">
    <location>
        <begin position="1171"/>
        <end position="1184"/>
    </location>
</feature>
<keyword evidence="2" id="KW-0808">Transferase</keyword>
<keyword evidence="7" id="KW-1185">Reference proteome</keyword>
<feature type="region of interest" description="Disordered" evidence="3">
    <location>
        <begin position="1000"/>
        <end position="1058"/>
    </location>
</feature>
<reference evidence="6 7" key="1">
    <citation type="submission" date="2016-02" db="EMBL/GenBank/DDBJ databases">
        <title>Genome analysis of coral dinoflagellate symbionts highlights evolutionary adaptations to a symbiotic lifestyle.</title>
        <authorList>
            <person name="Aranda M."/>
            <person name="Li Y."/>
            <person name="Liew Y.J."/>
            <person name="Baumgarten S."/>
            <person name="Simakov O."/>
            <person name="Wilson M."/>
            <person name="Piel J."/>
            <person name="Ashoor H."/>
            <person name="Bougouffa S."/>
            <person name="Bajic V.B."/>
            <person name="Ryu T."/>
            <person name="Ravasi T."/>
            <person name="Bayer T."/>
            <person name="Micklem G."/>
            <person name="Kim H."/>
            <person name="Bhak J."/>
            <person name="Lajeunesse T.C."/>
            <person name="Voolstra C.R."/>
        </authorList>
    </citation>
    <scope>NUCLEOTIDE SEQUENCE [LARGE SCALE GENOMIC DNA]</scope>
    <source>
        <strain evidence="6 7">CCMP2467</strain>
    </source>
</reference>
<feature type="compositionally biased region" description="Basic and acidic residues" evidence="3">
    <location>
        <begin position="1100"/>
        <end position="1131"/>
    </location>
</feature>
<proteinExistence type="inferred from homology"/>
<name>A0A1Q9DC59_SYMMI</name>
<accession>A0A1Q9DC59</accession>
<feature type="compositionally biased region" description="Acidic residues" evidence="3">
    <location>
        <begin position="1240"/>
        <end position="1252"/>
    </location>
</feature>
<feature type="region of interest" description="Disordered" evidence="3">
    <location>
        <begin position="1100"/>
        <end position="1252"/>
    </location>
</feature>
<dbReference type="AlphaFoldDB" id="A0A1Q9DC59"/>
<sequence length="1252" mass="136738">MARALVLGLVVALVSAETVRDCVEAKCRGCGGEQCQLCREDKSTISACVSSCMDTICKGCGGEQCQLCREDANTLSSCCSGTEGIDICKAESKDPCDGLYGAAGLQCAWEQDAKSCIETKCHGCGGEQCQLCREDANTIAGCCDDHYHSVDPPKMCIDSKEEAVNSCFDSKCHGCGGEQCQLCREDAKSECCTGAMRTPACEAEVVPKDPCDGLYGAAGLQCAWEQDAKSCIETKCHGCGGEQCQLCREDANTIAGCCDDHYHSVDPPKMCIDSKEEAVNSCFDSKCHGCGGEQCQLCREDAKSECCTGAMRTPACEAEVVPKDPCDGLYGAAGLQCAWEQDAKSCIETKCHGCGGEQCQLCREDANTIAGCCDDHYHSVDPPKMCIDSKEEAVNSCFDSKCHGCGGEQCQLCREDAKSECCTGAMRTPACEAEVVPKDPCDGLYGAAGLQCAWEQDAKSCIETKCHGCGGEQCQLCREDANTIAGCCDDHYHSVDPPKMCIDSKEEAVNSCFDSKCHGCGGEQCQLCREDAKSECCTGAMRTPACEAEVVPKDPCDGLYGAAGLQCAWEQDAKSCIETKCHGCGGEQCQLCREDANTIAGCCDDHYHSVDPPKMCIDSKEEAVNSCFDSKCHGCGGEQCQLCREDAKSECCTGAMRTPACEAEVVPKDPCDGLYGAAGLQCAWEQDAKSCIETKCGPASLLPQNDINKDQVASPRLFKSHLRFKSCPEDVKRIYCFRDIKDVLVSDWTFTASILESDVPLDSYAFMRLVPGGVDRALKDLCDWWEHRQDPQVCLLFFDDLLEDRLECVNRLQRFLDLEEDPGVASLVAAQSSHEFMSRPENHSKFDDHKIVQEIDRLRGLCRSRALTGKVRSGGGTSGQGAVLLPASAQRWIDWRWQCIVQRRLGFASPAEMRAAWARERAEGGKGTDAIAAVHDMLAMACIQSLRSFQMGHVSMLLMTTDVSARRDFDFGKAAPVLVNYDFPMTLQLYLYRIQKRADRTDDDDDDDDDDDGDDDDDDGDDDDGEIGDGDGDSDDAEEEEDDDNFGDYIGGDDGDDAYDGDASRDGCCLGTNFRVFLLLLLVVLEAAHQKVPDALRKMKDQVKTDATKKDAGSHKRGKGEEDAQDAERRGQRSRRSTTTDQEGEDDGGGGDHLHHHHDHLDNHDDHHDGDDEEEEEEEDDDDDHDHHDDRHDHHHDDHSDDHQDYAQAAAGTAAGDGGDHDRDRDFDPDHDHDDHHDGDDDYDYDDNYPHP</sequence>
<evidence type="ECO:0000256" key="2">
    <source>
        <dbReference type="ARBA" id="ARBA00022679"/>
    </source>
</evidence>
<feature type="compositionally biased region" description="Acidic residues" evidence="3">
    <location>
        <begin position="1001"/>
        <end position="1058"/>
    </location>
</feature>
<dbReference type="InterPro" id="IPR027417">
    <property type="entry name" value="P-loop_NTPase"/>
</dbReference>
<dbReference type="Proteomes" id="UP000186817">
    <property type="component" value="Unassembled WGS sequence"/>
</dbReference>
<evidence type="ECO:0000313" key="7">
    <source>
        <dbReference type="Proteomes" id="UP000186817"/>
    </source>
</evidence>
<dbReference type="OMA" id="GLQCAWE"/>